<keyword evidence="2" id="KW-1185">Reference proteome</keyword>
<sequence length="57" mass="6787">MVAVIYVPLCLTTERKTNRYFSLLFRCIDWSERYKTPGQVLLFTNKGDSNFLYLYVV</sequence>
<gene>
    <name evidence="1" type="ORF">HanXRQr2_Chr08g0353911</name>
</gene>
<organism evidence="1 2">
    <name type="scientific">Helianthus annuus</name>
    <name type="common">Common sunflower</name>
    <dbReference type="NCBI Taxonomy" id="4232"/>
    <lineage>
        <taxon>Eukaryota</taxon>
        <taxon>Viridiplantae</taxon>
        <taxon>Streptophyta</taxon>
        <taxon>Embryophyta</taxon>
        <taxon>Tracheophyta</taxon>
        <taxon>Spermatophyta</taxon>
        <taxon>Magnoliopsida</taxon>
        <taxon>eudicotyledons</taxon>
        <taxon>Gunneridae</taxon>
        <taxon>Pentapetalae</taxon>
        <taxon>asterids</taxon>
        <taxon>campanulids</taxon>
        <taxon>Asterales</taxon>
        <taxon>Asteraceae</taxon>
        <taxon>Asteroideae</taxon>
        <taxon>Heliantheae alliance</taxon>
        <taxon>Heliantheae</taxon>
        <taxon>Helianthus</taxon>
    </lineage>
</organism>
<reference evidence="1" key="2">
    <citation type="submission" date="2020-06" db="EMBL/GenBank/DDBJ databases">
        <title>Helianthus annuus Genome sequencing and assembly Release 2.</title>
        <authorList>
            <person name="Gouzy J."/>
            <person name="Langlade N."/>
            <person name="Munos S."/>
        </authorList>
    </citation>
    <scope>NUCLEOTIDE SEQUENCE</scope>
    <source>
        <tissue evidence="1">Leaves</tissue>
    </source>
</reference>
<dbReference type="EMBL" id="MNCJ02000323">
    <property type="protein sequence ID" value="KAF5796629.1"/>
    <property type="molecule type" value="Genomic_DNA"/>
</dbReference>
<proteinExistence type="predicted"/>
<protein>
    <submittedName>
        <fullName evidence="1">Uncharacterized protein</fullName>
    </submittedName>
</protein>
<comment type="caution">
    <text evidence="1">The sequence shown here is derived from an EMBL/GenBank/DDBJ whole genome shotgun (WGS) entry which is preliminary data.</text>
</comment>
<name>A0A9K3IGS7_HELAN</name>
<dbReference type="Proteomes" id="UP000215914">
    <property type="component" value="Unassembled WGS sequence"/>
</dbReference>
<evidence type="ECO:0000313" key="2">
    <source>
        <dbReference type="Proteomes" id="UP000215914"/>
    </source>
</evidence>
<reference evidence="1" key="1">
    <citation type="journal article" date="2017" name="Nature">
        <title>The sunflower genome provides insights into oil metabolism, flowering and Asterid evolution.</title>
        <authorList>
            <person name="Badouin H."/>
            <person name="Gouzy J."/>
            <person name="Grassa C.J."/>
            <person name="Murat F."/>
            <person name="Staton S.E."/>
            <person name="Cottret L."/>
            <person name="Lelandais-Briere C."/>
            <person name="Owens G.L."/>
            <person name="Carrere S."/>
            <person name="Mayjonade B."/>
            <person name="Legrand L."/>
            <person name="Gill N."/>
            <person name="Kane N.C."/>
            <person name="Bowers J.E."/>
            <person name="Hubner S."/>
            <person name="Bellec A."/>
            <person name="Berard A."/>
            <person name="Berges H."/>
            <person name="Blanchet N."/>
            <person name="Boniface M.C."/>
            <person name="Brunel D."/>
            <person name="Catrice O."/>
            <person name="Chaidir N."/>
            <person name="Claudel C."/>
            <person name="Donnadieu C."/>
            <person name="Faraut T."/>
            <person name="Fievet G."/>
            <person name="Helmstetter N."/>
            <person name="King M."/>
            <person name="Knapp S.J."/>
            <person name="Lai Z."/>
            <person name="Le Paslier M.C."/>
            <person name="Lippi Y."/>
            <person name="Lorenzon L."/>
            <person name="Mandel J.R."/>
            <person name="Marage G."/>
            <person name="Marchand G."/>
            <person name="Marquand E."/>
            <person name="Bret-Mestries E."/>
            <person name="Morien E."/>
            <person name="Nambeesan S."/>
            <person name="Nguyen T."/>
            <person name="Pegot-Espagnet P."/>
            <person name="Pouilly N."/>
            <person name="Raftis F."/>
            <person name="Sallet E."/>
            <person name="Schiex T."/>
            <person name="Thomas J."/>
            <person name="Vandecasteele C."/>
            <person name="Vares D."/>
            <person name="Vear F."/>
            <person name="Vautrin S."/>
            <person name="Crespi M."/>
            <person name="Mangin B."/>
            <person name="Burke J.M."/>
            <person name="Salse J."/>
            <person name="Munos S."/>
            <person name="Vincourt P."/>
            <person name="Rieseberg L.H."/>
            <person name="Langlade N.B."/>
        </authorList>
    </citation>
    <scope>NUCLEOTIDE SEQUENCE</scope>
    <source>
        <tissue evidence="1">Leaves</tissue>
    </source>
</reference>
<dbReference type="Gramene" id="mRNA:HanXRQr2_Chr08g0353911">
    <property type="protein sequence ID" value="CDS:HanXRQr2_Chr08g0353911.1"/>
    <property type="gene ID" value="HanXRQr2_Chr08g0353911"/>
</dbReference>
<dbReference type="AlphaFoldDB" id="A0A9K3IGS7"/>
<evidence type="ECO:0000313" key="1">
    <source>
        <dbReference type="EMBL" id="KAF5796629.1"/>
    </source>
</evidence>
<accession>A0A9K3IGS7</accession>